<name>A0A4D6HAJ6_9EURY</name>
<evidence type="ECO:0000313" key="6">
    <source>
        <dbReference type="Proteomes" id="UP000296706"/>
    </source>
</evidence>
<dbReference type="Pfam" id="PF00326">
    <property type="entry name" value="Peptidase_S9"/>
    <property type="match status" value="1"/>
</dbReference>
<dbReference type="GO" id="GO:0004252">
    <property type="term" value="F:serine-type endopeptidase activity"/>
    <property type="evidence" value="ECO:0007669"/>
    <property type="project" value="InterPro"/>
</dbReference>
<keyword evidence="1" id="KW-0378">Hydrolase</keyword>
<evidence type="ECO:0000259" key="4">
    <source>
        <dbReference type="Pfam" id="PF00326"/>
    </source>
</evidence>
<gene>
    <name evidence="5" type="ORF">DV733_07565</name>
</gene>
<dbReference type="GeneID" id="39847712"/>
<accession>A0A4D6HAJ6</accession>
<dbReference type="SUPFAM" id="SSF82171">
    <property type="entry name" value="DPP6 N-terminal domain-like"/>
    <property type="match status" value="1"/>
</dbReference>
<dbReference type="InterPro" id="IPR001375">
    <property type="entry name" value="Peptidase_S9_cat"/>
</dbReference>
<dbReference type="Pfam" id="PF07676">
    <property type="entry name" value="PD40"/>
    <property type="match status" value="1"/>
</dbReference>
<dbReference type="PANTHER" id="PTHR42776:SF27">
    <property type="entry name" value="DIPEPTIDYL PEPTIDASE FAMILY MEMBER 6"/>
    <property type="match status" value="1"/>
</dbReference>
<dbReference type="GO" id="GO:0006508">
    <property type="term" value="P:proteolysis"/>
    <property type="evidence" value="ECO:0007669"/>
    <property type="project" value="InterPro"/>
</dbReference>
<keyword evidence="6" id="KW-1185">Reference proteome</keyword>
<reference evidence="5 6" key="1">
    <citation type="journal article" date="2019" name="Nat. Commun.">
        <title>A new type of DNA phosphorothioation-based antiviral system in archaea.</title>
        <authorList>
            <person name="Xiong L."/>
            <person name="Liu S."/>
            <person name="Chen S."/>
            <person name="Xiao Y."/>
            <person name="Zhu B."/>
            <person name="Gao Y."/>
            <person name="Zhang Y."/>
            <person name="Chen B."/>
            <person name="Luo J."/>
            <person name="Deng Z."/>
            <person name="Chen X."/>
            <person name="Wang L."/>
            <person name="Chen S."/>
        </authorList>
    </citation>
    <scope>NUCLEOTIDE SEQUENCE [LARGE SCALE GENOMIC DNA]</scope>
    <source>
        <strain evidence="5 6">CBA1105</strain>
    </source>
</reference>
<dbReference type="InterPro" id="IPR002470">
    <property type="entry name" value="Peptidase_S9A"/>
</dbReference>
<dbReference type="PANTHER" id="PTHR42776">
    <property type="entry name" value="SERINE PEPTIDASE S9 FAMILY MEMBER"/>
    <property type="match status" value="1"/>
</dbReference>
<proteinExistence type="predicted"/>
<keyword evidence="2" id="KW-0645">Protease</keyword>
<dbReference type="RefSeq" id="WP_049995282.1">
    <property type="nucleotide sequence ID" value="NZ_CP031310.1"/>
</dbReference>
<dbReference type="InterPro" id="IPR011659">
    <property type="entry name" value="WD40"/>
</dbReference>
<protein>
    <submittedName>
        <fullName evidence="5">S9 family peptidase</fullName>
    </submittedName>
</protein>
<feature type="domain" description="Peptidase S9 prolyl oligopeptidase catalytic" evidence="4">
    <location>
        <begin position="414"/>
        <end position="621"/>
    </location>
</feature>
<dbReference type="EMBL" id="CP031310">
    <property type="protein sequence ID" value="QCC51104.1"/>
    <property type="molecule type" value="Genomic_DNA"/>
</dbReference>
<dbReference type="Gene3D" id="3.40.50.1820">
    <property type="entry name" value="alpha/beta hydrolase"/>
    <property type="match status" value="1"/>
</dbReference>
<organism evidence="5 6">
    <name type="scientific">Halapricum salinum</name>
    <dbReference type="NCBI Taxonomy" id="1457250"/>
    <lineage>
        <taxon>Archaea</taxon>
        <taxon>Methanobacteriati</taxon>
        <taxon>Methanobacteriota</taxon>
        <taxon>Stenosarchaea group</taxon>
        <taxon>Halobacteria</taxon>
        <taxon>Halobacteriales</taxon>
        <taxon>Haloarculaceae</taxon>
        <taxon>Halapricum</taxon>
    </lineage>
</organism>
<dbReference type="Gene3D" id="2.120.10.30">
    <property type="entry name" value="TolB, C-terminal domain"/>
    <property type="match status" value="2"/>
</dbReference>
<dbReference type="SUPFAM" id="SSF53474">
    <property type="entry name" value="alpha/beta-Hydrolases"/>
    <property type="match status" value="1"/>
</dbReference>
<evidence type="ECO:0000256" key="1">
    <source>
        <dbReference type="ARBA" id="ARBA00022801"/>
    </source>
</evidence>
<sequence length="622" mass="68818">MTVDLERYLNVRAAYGASIGPDGTLAFLMDTTGTAQVWTVDGPETWPRQRTFFEESVGFASWSPERPELVFSMDEGGNERAQLFRLDADSGAINPLTARPEAKHRWGGWSNDGDRIAFAANRRERSVFDVYVQGRAESGDDADLIHQGDGWLSLGGWSPEDDRLLVVESHTSFDQDLYSLDLDSGELTHLTPHEDEVRYHSANWGPDGEALYLVTDRDADTLYLARLDLETRDLETVVEGGDWNVDGVSLDEDSGRLAYSRNVDGYTELTVGTLDGPTDIDRLPTPDLPGGLAGGVSWSEDADRFAVTVTGRAENTNVYVVEIGEVLSEAKNLEESERGAKRPASTESGESERWTRASTAGIPRDSFVEPELIHYESFDGIEVPAYFSLPHDPEPGETPVIVDVHGGPESQRRPSFSGLTQYFLSRGYAVFEPNVRGSTGYGKEYTHLDDVRKRMDSVKDLKAGADWLAGHEFVDEDRIVVKGGSYGGFMVLAALTEYPDMWAAGVDTVGIANFVTFLENTGSWRRKLREAEYGSLEDDRDFLESISPINHADRIRAPLFIIHGANDPRVPVGEAEQIAAAARDHGVPVELRIYEDEGHGLSKRENRIDAYTDVVAFLDEHV</sequence>
<feature type="region of interest" description="Disordered" evidence="3">
    <location>
        <begin position="332"/>
        <end position="358"/>
    </location>
</feature>
<dbReference type="AlphaFoldDB" id="A0A4D6HAJ6"/>
<evidence type="ECO:0000256" key="2">
    <source>
        <dbReference type="ARBA" id="ARBA00022825"/>
    </source>
</evidence>
<keyword evidence="2" id="KW-0720">Serine protease</keyword>
<dbReference type="PRINTS" id="PR00862">
    <property type="entry name" value="PROLIGOPTASE"/>
</dbReference>
<dbReference type="InterPro" id="IPR029058">
    <property type="entry name" value="AB_hydrolase_fold"/>
</dbReference>
<dbReference type="STRING" id="1457250.GCA_000755225_01395"/>
<evidence type="ECO:0000256" key="3">
    <source>
        <dbReference type="SAM" id="MobiDB-lite"/>
    </source>
</evidence>
<evidence type="ECO:0000313" key="5">
    <source>
        <dbReference type="EMBL" id="QCC51104.1"/>
    </source>
</evidence>
<dbReference type="Proteomes" id="UP000296706">
    <property type="component" value="Chromosome"/>
</dbReference>
<dbReference type="KEGG" id="hsn:DV733_07565"/>
<dbReference type="InterPro" id="IPR011042">
    <property type="entry name" value="6-blade_b-propeller_TolB-like"/>
</dbReference>
<dbReference type="OrthoDB" id="31240at2157"/>